<evidence type="ECO:0000313" key="1">
    <source>
        <dbReference type="Proteomes" id="UP000887565"/>
    </source>
</evidence>
<accession>A0A915IM13</accession>
<dbReference type="AlphaFoldDB" id="A0A915IM13"/>
<proteinExistence type="predicted"/>
<name>A0A915IM13_ROMCU</name>
<organism evidence="1 2">
    <name type="scientific">Romanomermis culicivorax</name>
    <name type="common">Nematode worm</name>
    <dbReference type="NCBI Taxonomy" id="13658"/>
    <lineage>
        <taxon>Eukaryota</taxon>
        <taxon>Metazoa</taxon>
        <taxon>Ecdysozoa</taxon>
        <taxon>Nematoda</taxon>
        <taxon>Enoplea</taxon>
        <taxon>Dorylaimia</taxon>
        <taxon>Mermithida</taxon>
        <taxon>Mermithoidea</taxon>
        <taxon>Mermithidae</taxon>
        <taxon>Romanomermis</taxon>
    </lineage>
</organism>
<evidence type="ECO:0000313" key="2">
    <source>
        <dbReference type="WBParaSite" id="nRc.2.0.1.t14904-RA"/>
    </source>
</evidence>
<dbReference type="WBParaSite" id="nRc.2.0.1.t14904-RA">
    <property type="protein sequence ID" value="nRc.2.0.1.t14904-RA"/>
    <property type="gene ID" value="nRc.2.0.1.g14904"/>
</dbReference>
<sequence>MDKNKLVSQISDVIHAIPTDAACCSNCDDHVLGKDNKKVRELCRLLDCLFSHGLPSNYNLITKYYDKNAVLADKQKNRSNTVENAETKVAGCSLNSNRLVISSDDNKNQTVSNNVVVVRANVSNRNPSFATLEQSVADFSGCPEYEQLISVWTNLEVFRAGQLEPVTLTNPDYFL</sequence>
<keyword evidence="1" id="KW-1185">Reference proteome</keyword>
<dbReference type="Proteomes" id="UP000887565">
    <property type="component" value="Unplaced"/>
</dbReference>
<reference evidence="2" key="1">
    <citation type="submission" date="2022-11" db="UniProtKB">
        <authorList>
            <consortium name="WormBaseParasite"/>
        </authorList>
    </citation>
    <scope>IDENTIFICATION</scope>
</reference>
<protein>
    <submittedName>
        <fullName evidence="2">Uncharacterized protein</fullName>
    </submittedName>
</protein>